<evidence type="ECO:0000256" key="6">
    <source>
        <dbReference type="ARBA" id="ARBA00022806"/>
    </source>
</evidence>
<dbReference type="PANTHER" id="PTHR30153:SF2">
    <property type="entry name" value="REPLICATIVE DNA HELICASE"/>
    <property type="match status" value="1"/>
</dbReference>
<organism evidence="14 15">
    <name type="scientific">Limnoglobus roseus</name>
    <dbReference type="NCBI Taxonomy" id="2598579"/>
    <lineage>
        <taxon>Bacteria</taxon>
        <taxon>Pseudomonadati</taxon>
        <taxon>Planctomycetota</taxon>
        <taxon>Planctomycetia</taxon>
        <taxon>Gemmatales</taxon>
        <taxon>Gemmataceae</taxon>
        <taxon>Limnoglobus</taxon>
    </lineage>
</organism>
<reference evidence="15" key="1">
    <citation type="submission" date="2019-08" db="EMBL/GenBank/DDBJ databases">
        <title>Limnoglobus roseus gen. nov., sp. nov., a novel freshwater planctomycete with a giant genome from the family Gemmataceae.</title>
        <authorList>
            <person name="Kulichevskaya I.S."/>
            <person name="Naumoff D.G."/>
            <person name="Miroshnikov K."/>
            <person name="Ivanova A."/>
            <person name="Philippov D.A."/>
            <person name="Hakobyan A."/>
            <person name="Rijpstra I.C."/>
            <person name="Sinninghe Damste J.S."/>
            <person name="Liesack W."/>
            <person name="Dedysh S.N."/>
        </authorList>
    </citation>
    <scope>NUCLEOTIDE SEQUENCE [LARGE SCALE GENOMIC DNA]</scope>
    <source>
        <strain evidence="15">PX52</strain>
    </source>
</reference>
<keyword evidence="4" id="KW-0547">Nucleotide-binding</keyword>
<dbReference type="PROSITE" id="PS51199">
    <property type="entry name" value="SF4_HELICASE"/>
    <property type="match status" value="1"/>
</dbReference>
<dbReference type="RefSeq" id="WP_168218967.1">
    <property type="nucleotide sequence ID" value="NZ_CP042425.1"/>
</dbReference>
<dbReference type="SUPFAM" id="SSF52540">
    <property type="entry name" value="P-loop containing nucleoside triphosphate hydrolases"/>
    <property type="match status" value="1"/>
</dbReference>
<dbReference type="PANTHER" id="PTHR30153">
    <property type="entry name" value="REPLICATIVE DNA HELICASE DNAB"/>
    <property type="match status" value="1"/>
</dbReference>
<comment type="catalytic activity">
    <reaction evidence="11">
        <text>ATP + H2O = ADP + phosphate + H(+)</text>
        <dbReference type="Rhea" id="RHEA:13065"/>
        <dbReference type="ChEBI" id="CHEBI:15377"/>
        <dbReference type="ChEBI" id="CHEBI:15378"/>
        <dbReference type="ChEBI" id="CHEBI:30616"/>
        <dbReference type="ChEBI" id="CHEBI:43474"/>
        <dbReference type="ChEBI" id="CHEBI:456216"/>
        <dbReference type="EC" id="5.6.2.3"/>
    </reaction>
</comment>
<keyword evidence="8" id="KW-0238">DNA-binding</keyword>
<dbReference type="InterPro" id="IPR007693">
    <property type="entry name" value="DNA_helicase_DnaB-like_N"/>
</dbReference>
<dbReference type="GO" id="GO:0043139">
    <property type="term" value="F:5'-3' DNA helicase activity"/>
    <property type="evidence" value="ECO:0007669"/>
    <property type="project" value="UniProtKB-EC"/>
</dbReference>
<keyword evidence="3" id="KW-0235">DNA replication</keyword>
<dbReference type="GO" id="GO:0005829">
    <property type="term" value="C:cytosol"/>
    <property type="evidence" value="ECO:0007669"/>
    <property type="project" value="TreeGrafter"/>
</dbReference>
<accession>A0A5C1A8W3</accession>
<dbReference type="InterPro" id="IPR027417">
    <property type="entry name" value="P-loop_NTPase"/>
</dbReference>
<keyword evidence="7" id="KW-0067">ATP-binding</keyword>
<dbReference type="GO" id="GO:0005524">
    <property type="term" value="F:ATP binding"/>
    <property type="evidence" value="ECO:0007669"/>
    <property type="project" value="UniProtKB-KW"/>
</dbReference>
<evidence type="ECO:0000256" key="9">
    <source>
        <dbReference type="ARBA" id="ARBA00023235"/>
    </source>
</evidence>
<dbReference type="SMART" id="SM00382">
    <property type="entry name" value="AAA"/>
    <property type="match status" value="1"/>
</dbReference>
<evidence type="ECO:0000256" key="8">
    <source>
        <dbReference type="ARBA" id="ARBA00023125"/>
    </source>
</evidence>
<evidence type="ECO:0000256" key="4">
    <source>
        <dbReference type="ARBA" id="ARBA00022741"/>
    </source>
</evidence>
<dbReference type="EMBL" id="CP042425">
    <property type="protein sequence ID" value="QEL15621.1"/>
    <property type="molecule type" value="Genomic_DNA"/>
</dbReference>
<dbReference type="Pfam" id="PF00772">
    <property type="entry name" value="DnaB"/>
    <property type="match status" value="1"/>
</dbReference>
<comment type="similarity">
    <text evidence="1">Belongs to the helicase family. DnaB subfamily.</text>
</comment>
<dbReference type="KEGG" id="lrs:PX52LOC_02554"/>
<dbReference type="InterPro" id="IPR016136">
    <property type="entry name" value="DNA_helicase_N/primase_C"/>
</dbReference>
<keyword evidence="15" id="KW-1185">Reference proteome</keyword>
<evidence type="ECO:0000313" key="14">
    <source>
        <dbReference type="EMBL" id="QEL15621.1"/>
    </source>
</evidence>
<dbReference type="InterPro" id="IPR036185">
    <property type="entry name" value="DNA_heli_DnaB-like_N_sf"/>
</dbReference>
<protein>
    <recommendedName>
        <fullName evidence="10">DNA 5'-3' helicase</fullName>
        <ecNumber evidence="10">5.6.2.3</ecNumber>
    </recommendedName>
</protein>
<evidence type="ECO:0000256" key="11">
    <source>
        <dbReference type="ARBA" id="ARBA00048954"/>
    </source>
</evidence>
<dbReference type="GO" id="GO:1990077">
    <property type="term" value="C:primosome complex"/>
    <property type="evidence" value="ECO:0007669"/>
    <property type="project" value="UniProtKB-KW"/>
</dbReference>
<evidence type="ECO:0000256" key="10">
    <source>
        <dbReference type="ARBA" id="ARBA00044969"/>
    </source>
</evidence>
<dbReference type="SUPFAM" id="SSF48024">
    <property type="entry name" value="N-terminal domain of DnaB helicase"/>
    <property type="match status" value="1"/>
</dbReference>
<evidence type="ECO:0000313" key="15">
    <source>
        <dbReference type="Proteomes" id="UP000324974"/>
    </source>
</evidence>
<feature type="domain" description="SF4 helicase" evidence="13">
    <location>
        <begin position="176"/>
        <end position="439"/>
    </location>
</feature>
<gene>
    <name evidence="14" type="primary">dnaB_4</name>
    <name evidence="14" type="ORF">PX52LOC_02554</name>
</gene>
<keyword evidence="2" id="KW-0639">Primosome</keyword>
<evidence type="ECO:0000256" key="7">
    <source>
        <dbReference type="ARBA" id="ARBA00022840"/>
    </source>
</evidence>
<evidence type="ECO:0000256" key="2">
    <source>
        <dbReference type="ARBA" id="ARBA00022515"/>
    </source>
</evidence>
<evidence type="ECO:0000256" key="1">
    <source>
        <dbReference type="ARBA" id="ARBA00008428"/>
    </source>
</evidence>
<feature type="region of interest" description="Disordered" evidence="12">
    <location>
        <begin position="433"/>
        <end position="466"/>
    </location>
</feature>
<dbReference type="AlphaFoldDB" id="A0A5C1A8W3"/>
<evidence type="ECO:0000256" key="12">
    <source>
        <dbReference type="SAM" id="MobiDB-lite"/>
    </source>
</evidence>
<keyword evidence="6 14" id="KW-0347">Helicase</keyword>
<dbReference type="GO" id="GO:0006269">
    <property type="term" value="P:DNA replication, synthesis of primer"/>
    <property type="evidence" value="ECO:0007669"/>
    <property type="project" value="UniProtKB-KW"/>
</dbReference>
<evidence type="ECO:0000259" key="13">
    <source>
        <dbReference type="PROSITE" id="PS51199"/>
    </source>
</evidence>
<keyword evidence="5" id="KW-0378">Hydrolase</keyword>
<sequence>MSTILHDDAAERAAVAACLNGGETTDAVAAVLTAGDFANPAHREIAATAFALAEAGHAVTVATVQAELARGGRLAGVGGPAYLAGLATAAVAGSELASLAARVRDAADRRNTIAAMQRLIVEMRNPDAAFADAVAATSDELDGIATAGPSAGDGTRDAWAAVAEGVRRLCDRGADAARAAGVVATGVPELDRLLGGGLKPGTSTALAARTGVGKTALALLILLHAAYAGVGGLLISLEMSCREVADRFLSMLSGVDSSRVGGTAPLTADEIEQLTAVTFGGAARVWVADRPGQTAARIAATARRAVRRHGVGLIVVDYLQLVHPENPRDARHLQVGTVATRLKELARTLNVPVLVLAQLNREVENRQDGRPRLSDLRDSGQIEQDADAVILLHPTPTEPGAECQAIDLLLEKNRHGPRGVVPMRFRRKTVRFESPDAATAVRPKAKKPKQQRFASDDRPHHSGEIE</sequence>
<dbReference type="InterPro" id="IPR007694">
    <property type="entry name" value="DNA_helicase_DnaB-like_C"/>
</dbReference>
<name>A0A5C1A8W3_9BACT</name>
<dbReference type="Gene3D" id="3.40.50.300">
    <property type="entry name" value="P-loop containing nucleotide triphosphate hydrolases"/>
    <property type="match status" value="1"/>
</dbReference>
<dbReference type="Pfam" id="PF03796">
    <property type="entry name" value="DnaB_C"/>
    <property type="match status" value="1"/>
</dbReference>
<evidence type="ECO:0000256" key="5">
    <source>
        <dbReference type="ARBA" id="ARBA00022801"/>
    </source>
</evidence>
<dbReference type="EC" id="5.6.2.3" evidence="10"/>
<feature type="compositionally biased region" description="Basic and acidic residues" evidence="12">
    <location>
        <begin position="454"/>
        <end position="466"/>
    </location>
</feature>
<dbReference type="GO" id="GO:0016787">
    <property type="term" value="F:hydrolase activity"/>
    <property type="evidence" value="ECO:0007669"/>
    <property type="project" value="UniProtKB-KW"/>
</dbReference>
<dbReference type="Proteomes" id="UP000324974">
    <property type="component" value="Chromosome"/>
</dbReference>
<proteinExistence type="inferred from homology"/>
<dbReference type="Gene3D" id="1.10.860.10">
    <property type="entry name" value="DNAb Helicase, Chain A"/>
    <property type="match status" value="1"/>
</dbReference>
<dbReference type="GO" id="GO:0003677">
    <property type="term" value="F:DNA binding"/>
    <property type="evidence" value="ECO:0007669"/>
    <property type="project" value="UniProtKB-KW"/>
</dbReference>
<keyword evidence="9" id="KW-0413">Isomerase</keyword>
<evidence type="ECO:0000256" key="3">
    <source>
        <dbReference type="ARBA" id="ARBA00022705"/>
    </source>
</evidence>
<dbReference type="InterPro" id="IPR003593">
    <property type="entry name" value="AAA+_ATPase"/>
</dbReference>